<dbReference type="Gene3D" id="3.40.50.300">
    <property type="entry name" value="P-loop containing nucleotide triphosphate hydrolases"/>
    <property type="match status" value="1"/>
</dbReference>
<dbReference type="GO" id="GO:0005524">
    <property type="term" value="F:ATP binding"/>
    <property type="evidence" value="ECO:0007669"/>
    <property type="project" value="InterPro"/>
</dbReference>
<evidence type="ECO:0000313" key="3">
    <source>
        <dbReference type="EMBL" id="RAU19898.1"/>
    </source>
</evidence>
<protein>
    <recommendedName>
        <fullName evidence="2">ATP-dependent helicase C-terminal domain-containing protein</fullName>
    </recommendedName>
</protein>
<evidence type="ECO:0000256" key="1">
    <source>
        <dbReference type="ARBA" id="ARBA00038058"/>
    </source>
</evidence>
<organism evidence="3 4">
    <name type="scientific">Nitrincola tibetensis</name>
    <dbReference type="NCBI Taxonomy" id="2219697"/>
    <lineage>
        <taxon>Bacteria</taxon>
        <taxon>Pseudomonadati</taxon>
        <taxon>Pseudomonadota</taxon>
        <taxon>Gammaproteobacteria</taxon>
        <taxon>Oceanospirillales</taxon>
        <taxon>Oceanospirillaceae</taxon>
        <taxon>Nitrincola</taxon>
    </lineage>
</organism>
<dbReference type="InterPro" id="IPR006555">
    <property type="entry name" value="ATP-dep_Helicase_C"/>
</dbReference>
<dbReference type="GO" id="GO:0003678">
    <property type="term" value="F:DNA helicase activity"/>
    <property type="evidence" value="ECO:0007669"/>
    <property type="project" value="TreeGrafter"/>
</dbReference>
<dbReference type="OrthoDB" id="9765586at2"/>
<evidence type="ECO:0000313" key="4">
    <source>
        <dbReference type="Proteomes" id="UP000250744"/>
    </source>
</evidence>
<dbReference type="Pfam" id="PF13307">
    <property type="entry name" value="Helicase_C_2"/>
    <property type="match status" value="1"/>
</dbReference>
<comment type="similarity">
    <text evidence="1">Belongs to the helicase family. DinG subfamily.</text>
</comment>
<feature type="domain" description="ATP-dependent helicase C-terminal" evidence="2">
    <location>
        <begin position="214"/>
        <end position="351"/>
    </location>
</feature>
<dbReference type="SMART" id="SM00491">
    <property type="entry name" value="HELICc2"/>
    <property type="match status" value="1"/>
</dbReference>
<dbReference type="PANTHER" id="PTHR11472">
    <property type="entry name" value="DNA REPAIR DEAD HELICASE RAD3/XP-D SUBFAMILY MEMBER"/>
    <property type="match status" value="1"/>
</dbReference>
<dbReference type="InterPro" id="IPR027417">
    <property type="entry name" value="P-loop_NTPase"/>
</dbReference>
<dbReference type="GO" id="GO:0016818">
    <property type="term" value="F:hydrolase activity, acting on acid anhydrides, in phosphorus-containing anhydrides"/>
    <property type="evidence" value="ECO:0007669"/>
    <property type="project" value="InterPro"/>
</dbReference>
<evidence type="ECO:0000259" key="2">
    <source>
        <dbReference type="SMART" id="SM00491"/>
    </source>
</evidence>
<reference evidence="3 4" key="1">
    <citation type="submission" date="2018-06" db="EMBL/GenBank/DDBJ databases">
        <title>Nitrincola tibetense sp. nov., isolated from Lake XuguoCo on Tibetan Plateau.</title>
        <authorList>
            <person name="Xing P."/>
        </authorList>
    </citation>
    <scope>NUCLEOTIDE SEQUENCE [LARGE SCALE GENOMIC DNA]</scope>
    <source>
        <strain evidence="4">xg18</strain>
    </source>
</reference>
<dbReference type="GO" id="GO:0003676">
    <property type="term" value="F:nucleic acid binding"/>
    <property type="evidence" value="ECO:0007669"/>
    <property type="project" value="InterPro"/>
</dbReference>
<comment type="caution">
    <text evidence="3">The sequence shown here is derived from an EMBL/GenBank/DDBJ whole genome shotgun (WGS) entry which is preliminary data.</text>
</comment>
<sequence length="364" mass="41382">MVIRPLLNAWNHFNEQLVVNSNAIPNTRSTDSNIFFLSELPEPFIIALAQFVTSVLRCTREIPKAGNEALWNATYSVKRFLDLYCSIGSHSFISAKQTQLEGTIHDKQFKLQLSLNNVICTDHIRERFNFLESSVLFSATLQPFDLYSQLLGIPAHQTRVTLPSPYRSEQINLHFANISTRFNDRDATLGTITQQIGQQFYQKPGNYLIFASSYAYIENLFKSFKEQFPDIPSIVQVADMNIDVCNRFIKRFNTERGLMGFALLGGGFSEGISLEGDSLIGVFIINIGLPAANAENEKVSEIIENHFGEGTGYSYTYVYPAIRKVTQAVGRLIRGPQDSGSVHLIDRRFNQERYRNLLPRWWAE</sequence>
<gene>
    <name evidence="3" type="ORF">DN062_02160</name>
</gene>
<accession>A0A364NS23</accession>
<dbReference type="PANTHER" id="PTHR11472:SF34">
    <property type="entry name" value="REGULATOR OF TELOMERE ELONGATION HELICASE 1"/>
    <property type="match status" value="1"/>
</dbReference>
<dbReference type="Proteomes" id="UP000250744">
    <property type="component" value="Unassembled WGS sequence"/>
</dbReference>
<keyword evidence="4" id="KW-1185">Reference proteome</keyword>
<dbReference type="EMBL" id="QKRX01000001">
    <property type="protein sequence ID" value="RAU19898.1"/>
    <property type="molecule type" value="Genomic_DNA"/>
</dbReference>
<dbReference type="GO" id="GO:0006139">
    <property type="term" value="P:nucleobase-containing compound metabolic process"/>
    <property type="evidence" value="ECO:0007669"/>
    <property type="project" value="InterPro"/>
</dbReference>
<dbReference type="AlphaFoldDB" id="A0A364NS23"/>
<dbReference type="InterPro" id="IPR045028">
    <property type="entry name" value="DinG/Rad3-like"/>
</dbReference>
<name>A0A364NS23_9GAMM</name>
<proteinExistence type="inferred from homology"/>